<dbReference type="CDD" id="cd22152">
    <property type="entry name" value="F-box_AtAFR-like"/>
    <property type="match status" value="1"/>
</dbReference>
<keyword evidence="1" id="KW-0880">Kelch repeat</keyword>
<feature type="domain" description="F-box" evidence="3">
    <location>
        <begin position="62"/>
        <end position="101"/>
    </location>
</feature>
<keyword evidence="5" id="KW-1185">Reference proteome</keyword>
<dbReference type="EMBL" id="JAGGNH010000026">
    <property type="protein sequence ID" value="KAJ0961347.1"/>
    <property type="molecule type" value="Genomic_DNA"/>
</dbReference>
<dbReference type="SUPFAM" id="SSF117281">
    <property type="entry name" value="Kelch motif"/>
    <property type="match status" value="1"/>
</dbReference>
<dbReference type="Pfam" id="PF00646">
    <property type="entry name" value="F-box"/>
    <property type="match status" value="1"/>
</dbReference>
<dbReference type="InterPro" id="IPR015915">
    <property type="entry name" value="Kelch-typ_b-propeller"/>
</dbReference>
<keyword evidence="2" id="KW-0677">Repeat</keyword>
<reference evidence="4 5" key="1">
    <citation type="journal article" date="2022" name="Hortic Res">
        <title>The genome of Dioscorea zingiberensis sheds light on the biosynthesis, origin and evolution of the medicinally important diosgenin saponins.</title>
        <authorList>
            <person name="Li Y."/>
            <person name="Tan C."/>
            <person name="Li Z."/>
            <person name="Guo J."/>
            <person name="Li S."/>
            <person name="Chen X."/>
            <person name="Wang C."/>
            <person name="Dai X."/>
            <person name="Yang H."/>
            <person name="Song W."/>
            <person name="Hou L."/>
            <person name="Xu J."/>
            <person name="Tong Z."/>
            <person name="Xu A."/>
            <person name="Yuan X."/>
            <person name="Wang W."/>
            <person name="Yang Q."/>
            <person name="Chen L."/>
            <person name="Sun Z."/>
            <person name="Wang K."/>
            <person name="Pan B."/>
            <person name="Chen J."/>
            <person name="Bao Y."/>
            <person name="Liu F."/>
            <person name="Qi X."/>
            <person name="Gang D.R."/>
            <person name="Wen J."/>
            <person name="Li J."/>
        </authorList>
    </citation>
    <scope>NUCLEOTIDE SEQUENCE [LARGE SCALE GENOMIC DNA]</scope>
    <source>
        <strain evidence="4">Dzin_1.0</strain>
    </source>
</reference>
<sequence length="209" mass="23497">METRRHPPLVDSGSACLCRVDSGLKSVRGGKIFVPGSNKPCVQPDHVQQSAKKSKHTPPLLPGLPDDLSIACLIRVPRAEHRKLRLVCRRWHRLLAGNYFYSLRESLGVAEEWIYVIKRDTEGRISWDALDPVAQIWQPVPPLPAEYSEALGFGCAVLGGCCLYVFGGKDPVRGSMRKVMFYSARTNKWHRAPDMLRRPPALLRVLCDE</sequence>
<evidence type="ECO:0000313" key="4">
    <source>
        <dbReference type="EMBL" id="KAJ0961347.1"/>
    </source>
</evidence>
<organism evidence="4 5">
    <name type="scientific">Dioscorea zingiberensis</name>
    <dbReference type="NCBI Taxonomy" id="325984"/>
    <lineage>
        <taxon>Eukaryota</taxon>
        <taxon>Viridiplantae</taxon>
        <taxon>Streptophyta</taxon>
        <taxon>Embryophyta</taxon>
        <taxon>Tracheophyta</taxon>
        <taxon>Spermatophyta</taxon>
        <taxon>Magnoliopsida</taxon>
        <taxon>Liliopsida</taxon>
        <taxon>Dioscoreales</taxon>
        <taxon>Dioscoreaceae</taxon>
        <taxon>Dioscorea</taxon>
    </lineage>
</organism>
<dbReference type="Proteomes" id="UP001085076">
    <property type="component" value="Unassembled WGS sequence"/>
</dbReference>
<protein>
    <recommendedName>
        <fullName evidence="3">F-box domain-containing protein</fullName>
    </recommendedName>
</protein>
<dbReference type="OrthoDB" id="45365at2759"/>
<dbReference type="Pfam" id="PF01344">
    <property type="entry name" value="Kelch_1"/>
    <property type="match status" value="1"/>
</dbReference>
<dbReference type="InterPro" id="IPR036047">
    <property type="entry name" value="F-box-like_dom_sf"/>
</dbReference>
<dbReference type="InterPro" id="IPR001810">
    <property type="entry name" value="F-box_dom"/>
</dbReference>
<evidence type="ECO:0000256" key="2">
    <source>
        <dbReference type="ARBA" id="ARBA00022737"/>
    </source>
</evidence>
<dbReference type="PANTHER" id="PTHR46344">
    <property type="entry name" value="OS02G0202900 PROTEIN"/>
    <property type="match status" value="1"/>
</dbReference>
<gene>
    <name evidence="4" type="ORF">J5N97_000554</name>
</gene>
<proteinExistence type="predicted"/>
<evidence type="ECO:0000313" key="5">
    <source>
        <dbReference type="Proteomes" id="UP001085076"/>
    </source>
</evidence>
<evidence type="ECO:0000259" key="3">
    <source>
        <dbReference type="Pfam" id="PF00646"/>
    </source>
</evidence>
<comment type="caution">
    <text evidence="4">The sequence shown here is derived from an EMBL/GenBank/DDBJ whole genome shotgun (WGS) entry which is preliminary data.</text>
</comment>
<dbReference type="PANTHER" id="PTHR46344:SF16">
    <property type="entry name" value="KELCH MOTIF FAMILY PROTEIN, EXPRESSED"/>
    <property type="match status" value="1"/>
</dbReference>
<dbReference type="AlphaFoldDB" id="A0A9D5BVA6"/>
<dbReference type="Gene3D" id="2.120.10.80">
    <property type="entry name" value="Kelch-type beta propeller"/>
    <property type="match status" value="1"/>
</dbReference>
<name>A0A9D5BVA6_9LILI</name>
<dbReference type="InterPro" id="IPR006652">
    <property type="entry name" value="Kelch_1"/>
</dbReference>
<accession>A0A9D5BVA6</accession>
<evidence type="ECO:0000256" key="1">
    <source>
        <dbReference type="ARBA" id="ARBA00022441"/>
    </source>
</evidence>
<dbReference type="SUPFAM" id="SSF81383">
    <property type="entry name" value="F-box domain"/>
    <property type="match status" value="1"/>
</dbReference>